<accession>A0A3B0CJP1</accession>
<evidence type="ECO:0000256" key="1">
    <source>
        <dbReference type="SAM" id="MobiDB-lite"/>
    </source>
</evidence>
<evidence type="ECO:0000313" key="4">
    <source>
        <dbReference type="Proteomes" id="UP000282311"/>
    </source>
</evidence>
<sequence>MKESKPDWYARLKNDPFRKKTFTDRTISRIERLAEEGRSNSYRARGTRSAAIGIAAGLIIVLLVFVSFNPYAPYIHNSTEVGKEADPPSVKERHGLQGDGDSAQAPNKADNAPSVPQQKNDGTEEAVAPPREDVSVRAIGTHSEGLIVIKPANQAKVAALGAASCYGQETDLNWRGDYAVYWEPKTGGATSLIFTFPIDFEIIQRGDTPVEMKKFQLGGTELFAYTPRYTDCHALETYVFGVADGKAFSVPFEMDAKRSLSNLGRLPIRELQITDEELIITGGYGAGQDFIDVYHFLYDPKKKSLILQTTDQLKPNELKSNPK</sequence>
<name>A0A3B0CJP1_9BACL</name>
<dbReference type="Proteomes" id="UP000282311">
    <property type="component" value="Unassembled WGS sequence"/>
</dbReference>
<dbReference type="EMBL" id="RBAH01000008">
    <property type="protein sequence ID" value="RKN84489.1"/>
    <property type="molecule type" value="Genomic_DNA"/>
</dbReference>
<proteinExistence type="predicted"/>
<feature type="compositionally biased region" description="Basic and acidic residues" evidence="1">
    <location>
        <begin position="81"/>
        <end position="96"/>
    </location>
</feature>
<dbReference type="RefSeq" id="WP_120747745.1">
    <property type="nucleotide sequence ID" value="NZ_RBAH01000008.1"/>
</dbReference>
<evidence type="ECO:0000313" key="3">
    <source>
        <dbReference type="EMBL" id="RKN84489.1"/>
    </source>
</evidence>
<organism evidence="3 4">
    <name type="scientific">Paenibacillus ginsengarvi</name>
    <dbReference type="NCBI Taxonomy" id="400777"/>
    <lineage>
        <taxon>Bacteria</taxon>
        <taxon>Bacillati</taxon>
        <taxon>Bacillota</taxon>
        <taxon>Bacilli</taxon>
        <taxon>Bacillales</taxon>
        <taxon>Paenibacillaceae</taxon>
        <taxon>Paenibacillus</taxon>
    </lineage>
</organism>
<comment type="caution">
    <text evidence="3">The sequence shown here is derived from an EMBL/GenBank/DDBJ whole genome shotgun (WGS) entry which is preliminary data.</text>
</comment>
<keyword evidence="2" id="KW-0472">Membrane</keyword>
<evidence type="ECO:0000256" key="2">
    <source>
        <dbReference type="SAM" id="Phobius"/>
    </source>
</evidence>
<dbReference type="AlphaFoldDB" id="A0A3B0CJP1"/>
<feature type="transmembrane region" description="Helical" evidence="2">
    <location>
        <begin position="50"/>
        <end position="68"/>
    </location>
</feature>
<keyword evidence="2" id="KW-0812">Transmembrane</keyword>
<gene>
    <name evidence="3" type="ORF">D7M11_13505</name>
</gene>
<dbReference type="OrthoDB" id="2628816at2"/>
<reference evidence="3 4" key="1">
    <citation type="journal article" date="2007" name="Int. J. Syst. Evol. Microbiol.">
        <title>Paenibacillus ginsengarvi sp. nov., isolated from soil from ginseng cultivation.</title>
        <authorList>
            <person name="Yoon M.H."/>
            <person name="Ten L.N."/>
            <person name="Im W.T."/>
        </authorList>
    </citation>
    <scope>NUCLEOTIDE SEQUENCE [LARGE SCALE GENOMIC DNA]</scope>
    <source>
        <strain evidence="3 4">KCTC 13059</strain>
    </source>
</reference>
<feature type="region of interest" description="Disordered" evidence="1">
    <location>
        <begin position="78"/>
        <end position="131"/>
    </location>
</feature>
<protein>
    <submittedName>
        <fullName evidence="3">Uncharacterized protein</fullName>
    </submittedName>
</protein>
<keyword evidence="2" id="KW-1133">Transmembrane helix</keyword>
<keyword evidence="4" id="KW-1185">Reference proteome</keyword>